<sequence>MHAKTIKAGKNPTLREFCGACSHMRQNKKGGKESRPTGILGSAFSCAPKQKRRERIPPYGNLGERVSMRAKTIKAGENPALREFWGARFHAR</sequence>
<evidence type="ECO:0000256" key="1">
    <source>
        <dbReference type="SAM" id="MobiDB-lite"/>
    </source>
</evidence>
<accession>A0A101FXN4</accession>
<protein>
    <submittedName>
        <fullName evidence="2">Uncharacterized protein</fullName>
    </submittedName>
</protein>
<proteinExistence type="predicted"/>
<dbReference type="EMBL" id="LGFU01000037">
    <property type="protein sequence ID" value="KUK46339.1"/>
    <property type="molecule type" value="Genomic_DNA"/>
</dbReference>
<reference evidence="2 3" key="1">
    <citation type="journal article" date="2015" name="MBio">
        <title>Genome-Resolved Metagenomic Analysis Reveals Roles for Candidate Phyla and Other Microbial Community Members in Biogeochemical Transformations in Oil Reservoirs.</title>
        <authorList>
            <person name="Hu P."/>
            <person name="Tom L."/>
            <person name="Singh A."/>
            <person name="Thomas B.C."/>
            <person name="Baker B.J."/>
            <person name="Piceno Y.M."/>
            <person name="Andersen G.L."/>
            <person name="Banfield J.F."/>
        </authorList>
    </citation>
    <scope>NUCLEOTIDE SEQUENCE [LARGE SCALE GENOMIC DNA]</scope>
    <source>
        <strain evidence="2">46_16</strain>
    </source>
</reference>
<gene>
    <name evidence="2" type="ORF">XD73_0782</name>
</gene>
<name>A0A101FXN4_9CHLR</name>
<evidence type="ECO:0000313" key="3">
    <source>
        <dbReference type="Proteomes" id="UP000064249"/>
    </source>
</evidence>
<organism evidence="2 3">
    <name type="scientific">Anaerolinea thermophila</name>
    <dbReference type="NCBI Taxonomy" id="167964"/>
    <lineage>
        <taxon>Bacteria</taxon>
        <taxon>Bacillati</taxon>
        <taxon>Chloroflexota</taxon>
        <taxon>Anaerolineae</taxon>
        <taxon>Anaerolineales</taxon>
        <taxon>Anaerolineaceae</taxon>
        <taxon>Anaerolinea</taxon>
    </lineage>
</organism>
<comment type="caution">
    <text evidence="2">The sequence shown here is derived from an EMBL/GenBank/DDBJ whole genome shotgun (WGS) entry which is preliminary data.</text>
</comment>
<dbReference type="AlphaFoldDB" id="A0A101FXN4"/>
<evidence type="ECO:0000313" key="2">
    <source>
        <dbReference type="EMBL" id="KUK46339.1"/>
    </source>
</evidence>
<feature type="region of interest" description="Disordered" evidence="1">
    <location>
        <begin position="25"/>
        <end position="62"/>
    </location>
</feature>
<dbReference type="Proteomes" id="UP000064249">
    <property type="component" value="Unassembled WGS sequence"/>
</dbReference>